<protein>
    <recommendedName>
        <fullName evidence="4">DUF4168 domain-containing protein</fullName>
    </recommendedName>
</protein>
<feature type="signal peptide" evidence="1">
    <location>
        <begin position="1"/>
        <end position="28"/>
    </location>
</feature>
<evidence type="ECO:0008006" key="4">
    <source>
        <dbReference type="Google" id="ProtNLM"/>
    </source>
</evidence>
<evidence type="ECO:0000313" key="3">
    <source>
        <dbReference type="Proteomes" id="UP000186391"/>
    </source>
</evidence>
<accession>A0A1U7GSQ8</accession>
<reference evidence="2 3" key="1">
    <citation type="submission" date="2016-11" db="EMBL/GenBank/DDBJ databases">
        <title>Draft Genome Sequences of Nine Cyanobacterial Strains from Diverse Habitats.</title>
        <authorList>
            <person name="Zhu T."/>
            <person name="Hou S."/>
            <person name="Lu X."/>
            <person name="Hess W.R."/>
        </authorList>
    </citation>
    <scope>NUCLEOTIDE SEQUENCE [LARGE SCALE GENOMIC DNA]</scope>
    <source>
        <strain evidence="2 3">NIES-592</strain>
    </source>
</reference>
<evidence type="ECO:0000313" key="2">
    <source>
        <dbReference type="EMBL" id="OKH10872.1"/>
    </source>
</evidence>
<comment type="caution">
    <text evidence="2">The sequence shown here is derived from an EMBL/GenBank/DDBJ whole genome shotgun (WGS) entry which is preliminary data.</text>
</comment>
<name>A0A1U7GSQ8_9CYAN</name>
<dbReference type="Proteomes" id="UP000186391">
    <property type="component" value="Unassembled WGS sequence"/>
</dbReference>
<keyword evidence="1" id="KW-0732">Signal</keyword>
<dbReference type="EMBL" id="MRCA01000028">
    <property type="protein sequence ID" value="OKH10872.1"/>
    <property type="molecule type" value="Genomic_DNA"/>
</dbReference>
<dbReference type="RefSeq" id="WP_062247860.1">
    <property type="nucleotide sequence ID" value="NZ_MRCA01000028.1"/>
</dbReference>
<keyword evidence="3" id="KW-1185">Reference proteome</keyword>
<evidence type="ECO:0000256" key="1">
    <source>
        <dbReference type="SAM" id="SignalP"/>
    </source>
</evidence>
<dbReference type="AlphaFoldDB" id="A0A1U7GSQ8"/>
<organism evidence="2 3">
    <name type="scientific">Fischerella major NIES-592</name>
    <dbReference type="NCBI Taxonomy" id="210994"/>
    <lineage>
        <taxon>Bacteria</taxon>
        <taxon>Bacillati</taxon>
        <taxon>Cyanobacteriota</taxon>
        <taxon>Cyanophyceae</taxon>
        <taxon>Nostocales</taxon>
        <taxon>Hapalosiphonaceae</taxon>
        <taxon>Fischerella</taxon>
    </lineage>
</organism>
<dbReference type="OrthoDB" id="515921at2"/>
<proteinExistence type="predicted"/>
<gene>
    <name evidence="2" type="ORF">NIES592_23640</name>
</gene>
<sequence>MKFKFIKLLCIFSIIFLLVVLSPTTASASLVNFSTNSPVAIAPATQSSLEINFTPQIRQQLQAVRQRRNREIQKVLDSSQLSELTRNLRSGDNFHQALDKLNLQGDQKEMVEAIVKICDLKTKAILSRYSQQKGK</sequence>
<feature type="chain" id="PRO_5010573703" description="DUF4168 domain-containing protein" evidence="1">
    <location>
        <begin position="29"/>
        <end position="135"/>
    </location>
</feature>